<feature type="region of interest" description="Disordered" evidence="7">
    <location>
        <begin position="721"/>
        <end position="741"/>
    </location>
</feature>
<dbReference type="Gene3D" id="3.40.710.10">
    <property type="entry name" value="DD-peptidase/beta-lactamase superfamily"/>
    <property type="match status" value="1"/>
</dbReference>
<dbReference type="GO" id="GO:0008658">
    <property type="term" value="F:penicillin binding"/>
    <property type="evidence" value="ECO:0007669"/>
    <property type="project" value="InterPro"/>
</dbReference>
<dbReference type="InterPro" id="IPR001460">
    <property type="entry name" value="PCN-bd_Tpept"/>
</dbReference>
<dbReference type="Gene3D" id="3.90.1310.10">
    <property type="entry name" value="Penicillin-binding protein 2a (Domain 2)"/>
    <property type="match status" value="1"/>
</dbReference>
<dbReference type="SUPFAM" id="SSF54184">
    <property type="entry name" value="Penicillin-binding protein 2x (pbp-2x), c-terminal domain"/>
    <property type="match status" value="2"/>
</dbReference>
<dbReference type="PANTHER" id="PTHR30627:SF26">
    <property type="entry name" value="PENICILLIN-BINDING PROTEIN 2B"/>
    <property type="match status" value="1"/>
</dbReference>
<comment type="pathway">
    <text evidence="2">Cell wall biogenesis; peptidoglycan biosynthesis.</text>
</comment>
<dbReference type="InterPro" id="IPR012338">
    <property type="entry name" value="Beta-lactam/transpept-like"/>
</dbReference>
<dbReference type="EC" id="3.4.16.4" evidence="4"/>
<dbReference type="InterPro" id="IPR036138">
    <property type="entry name" value="PBP_dimer_sf"/>
</dbReference>
<evidence type="ECO:0000256" key="7">
    <source>
        <dbReference type="SAM" id="MobiDB-lite"/>
    </source>
</evidence>
<accession>A0A263BY46</accession>
<protein>
    <recommendedName>
        <fullName evidence="4">serine-type D-Ala-D-Ala carboxypeptidase</fullName>
        <ecNumber evidence="4">3.4.16.4</ecNumber>
    </recommendedName>
</protein>
<dbReference type="Gene3D" id="3.30.70.2110">
    <property type="match status" value="1"/>
</dbReference>
<dbReference type="SMART" id="SM00740">
    <property type="entry name" value="PASTA"/>
    <property type="match status" value="2"/>
</dbReference>
<dbReference type="InterPro" id="IPR005311">
    <property type="entry name" value="PBP_dimer"/>
</dbReference>
<dbReference type="Gene3D" id="2.20.70.70">
    <property type="match status" value="1"/>
</dbReference>
<feature type="compositionally biased region" description="Acidic residues" evidence="7">
    <location>
        <begin position="725"/>
        <end position="741"/>
    </location>
</feature>
<dbReference type="Proteomes" id="UP000217083">
    <property type="component" value="Unassembled WGS sequence"/>
</dbReference>
<dbReference type="SUPFAM" id="SSF56601">
    <property type="entry name" value="beta-lactamase/transpeptidase-like"/>
    <property type="match status" value="1"/>
</dbReference>
<dbReference type="Pfam" id="PF03717">
    <property type="entry name" value="PBP_dimer"/>
    <property type="match status" value="1"/>
</dbReference>
<dbReference type="InterPro" id="IPR050515">
    <property type="entry name" value="Beta-lactam/transpept"/>
</dbReference>
<evidence type="ECO:0000259" key="8">
    <source>
        <dbReference type="PROSITE" id="PS51178"/>
    </source>
</evidence>
<dbReference type="PROSITE" id="PS51178">
    <property type="entry name" value="PASTA"/>
    <property type="match status" value="2"/>
</dbReference>
<dbReference type="Pfam" id="PF00905">
    <property type="entry name" value="Transpeptidase"/>
    <property type="match status" value="1"/>
</dbReference>
<dbReference type="CDD" id="cd06575">
    <property type="entry name" value="PASTA_Pbp2x-like_2"/>
    <property type="match status" value="1"/>
</dbReference>
<evidence type="ECO:0000256" key="3">
    <source>
        <dbReference type="ARBA" id="ARBA00007171"/>
    </source>
</evidence>
<feature type="domain" description="PASTA" evidence="8">
    <location>
        <begin position="661"/>
        <end position="717"/>
    </location>
</feature>
<dbReference type="AlphaFoldDB" id="A0A263BY46"/>
<dbReference type="GO" id="GO:0009002">
    <property type="term" value="F:serine-type D-Ala-D-Ala carboxypeptidase activity"/>
    <property type="evidence" value="ECO:0007669"/>
    <property type="project" value="UniProtKB-EC"/>
</dbReference>
<dbReference type="UniPathway" id="UPA00219"/>
<evidence type="ECO:0000313" key="10">
    <source>
        <dbReference type="Proteomes" id="UP000217083"/>
    </source>
</evidence>
<comment type="subcellular location">
    <subcellularLocation>
        <location evidence="1">Membrane</location>
    </subcellularLocation>
</comment>
<dbReference type="EMBL" id="NPIA01000001">
    <property type="protein sequence ID" value="OZM58502.1"/>
    <property type="molecule type" value="Genomic_DNA"/>
</dbReference>
<comment type="caution">
    <text evidence="9">The sequence shown here is derived from an EMBL/GenBank/DDBJ whole genome shotgun (WGS) entry which is preliminary data.</text>
</comment>
<dbReference type="GO" id="GO:0005886">
    <property type="term" value="C:plasma membrane"/>
    <property type="evidence" value="ECO:0007669"/>
    <property type="project" value="TreeGrafter"/>
</dbReference>
<comment type="similarity">
    <text evidence="3">Belongs to the transpeptidase family.</text>
</comment>
<evidence type="ECO:0000256" key="5">
    <source>
        <dbReference type="ARBA" id="ARBA00023136"/>
    </source>
</evidence>
<evidence type="ECO:0000256" key="4">
    <source>
        <dbReference type="ARBA" id="ARBA00012448"/>
    </source>
</evidence>
<dbReference type="InterPro" id="IPR005543">
    <property type="entry name" value="PASTA_dom"/>
</dbReference>
<feature type="domain" description="PASTA" evidence="8">
    <location>
        <begin position="600"/>
        <end position="660"/>
    </location>
</feature>
<reference evidence="10" key="1">
    <citation type="submission" date="2017-08" db="EMBL/GenBank/DDBJ databases">
        <authorList>
            <person name="Huang Z."/>
        </authorList>
    </citation>
    <scope>NUCLEOTIDE SEQUENCE [LARGE SCALE GENOMIC DNA]</scope>
    <source>
        <strain evidence="10">SA5d-4</strain>
    </source>
</reference>
<evidence type="ECO:0000256" key="2">
    <source>
        <dbReference type="ARBA" id="ARBA00004752"/>
    </source>
</evidence>
<gene>
    <name evidence="9" type="ORF">CIB95_02740</name>
</gene>
<keyword evidence="10" id="KW-1185">Reference proteome</keyword>
<evidence type="ECO:0000256" key="1">
    <source>
        <dbReference type="ARBA" id="ARBA00004370"/>
    </source>
</evidence>
<dbReference type="SUPFAM" id="SSF56519">
    <property type="entry name" value="Penicillin binding protein dimerisation domain"/>
    <property type="match status" value="1"/>
</dbReference>
<reference evidence="9 10" key="2">
    <citation type="submission" date="2017-09" db="EMBL/GenBank/DDBJ databases">
        <title>Bacillus patelloidae sp. nov., isolated from the intestinal tract of a marine limpet.</title>
        <authorList>
            <person name="Liu R."/>
            <person name="Dong C."/>
            <person name="Shao Z."/>
        </authorList>
    </citation>
    <scope>NUCLEOTIDE SEQUENCE [LARGE SCALE GENOMIC DNA]</scope>
    <source>
        <strain evidence="9 10">SA5d-4</strain>
    </source>
</reference>
<dbReference type="GO" id="GO:0009252">
    <property type="term" value="P:peptidoglycan biosynthetic process"/>
    <property type="evidence" value="ECO:0007669"/>
    <property type="project" value="UniProtKB-UniPathway"/>
</dbReference>
<name>A0A263BY46_9BACI</name>
<comment type="catalytic activity">
    <reaction evidence="6">
        <text>Preferential cleavage: (Ac)2-L-Lys-D-Ala-|-D-Ala. Also transpeptidation of peptidyl-alanyl moieties that are N-acyl substituents of D-alanine.</text>
        <dbReference type="EC" id="3.4.16.4"/>
    </reaction>
</comment>
<dbReference type="PANTHER" id="PTHR30627">
    <property type="entry name" value="PEPTIDOGLYCAN D,D-TRANSPEPTIDASE"/>
    <property type="match status" value="1"/>
</dbReference>
<organism evidence="9 10">
    <name type="scientific">Lottiidibacillus patelloidae</name>
    <dbReference type="NCBI Taxonomy" id="2670334"/>
    <lineage>
        <taxon>Bacteria</taxon>
        <taxon>Bacillati</taxon>
        <taxon>Bacillota</taxon>
        <taxon>Bacilli</taxon>
        <taxon>Bacillales</taxon>
        <taxon>Bacillaceae</taxon>
        <taxon>Lottiidibacillus</taxon>
    </lineage>
</organism>
<proteinExistence type="inferred from homology"/>
<keyword evidence="5" id="KW-0472">Membrane</keyword>
<dbReference type="CDD" id="cd06576">
    <property type="entry name" value="PASTA_Pbp2x-like_1"/>
    <property type="match status" value="1"/>
</dbReference>
<evidence type="ECO:0000313" key="9">
    <source>
        <dbReference type="EMBL" id="OZM58502.1"/>
    </source>
</evidence>
<dbReference type="Pfam" id="PF03793">
    <property type="entry name" value="PASTA"/>
    <property type="match status" value="2"/>
</dbReference>
<sequence length="741" mass="82622">MMNMNEHKNHKISRRAGMMIGIFILLFFVLTSRIIYIQLKQEVQGYPLQEMAVEEWTKKHELFADRGIIYDRNGIEIAKNVPAYTIIAILKDGGAMEPIDDPYDVAAKLAPILDIETSELVNRLTSKSAYQVEFGPKGRNISFTKKQQIENLGLKGISFIQNMRRLYPNNVFASHVLGYTTLDQSDADGREKGVMGIEAYTNDYLLEKNGSISFRTDKKREFKLPDPKELIDPPNNGDHVYLTIDQKIQTFVEHALTKVEAEFNPEKIIAIVADAKTGKILAMSNRPSFDPNLRNITNWTNYAISARYEPGSTMKVFTLAAAIEEEMFFADELYQSGQYSVYGTVINDHNYGLGWGKISYLEGVQRSSNVAFSIIAEQMGPDILLEYYEKMGLTKKTGIDLPNEVNSTFLYDYPLEQISTAWGQGSAITPIQQVQATTAITNDGNMMKPYIIEKIIDSDTEEVLLENKPEIVSNPISAKTAKRVRDILETVITAPAGTAKSYYLEGYQVAGKTGTAQIPDPATGHYLTGWGNNIYSFLGFAPKDDPKLIVYVAVDRPKINSTQSGSLPVSTAVKMIMKSSLQYLEIDPTTNSENSPKQKGNHSITLKDYTSKHVNEASTELKALGLEVIRIGSGDRVVKQAPYAGNVLYDGEKVFLYVDGKAKIPNMTGWSKRDVLKLCAVMELKPNIIGSGFVIKQNIPADTKLKRGDYLVVELESKILKQEPEGESSEEVNETDETGTD</sequence>
<dbReference type="GO" id="GO:0071555">
    <property type="term" value="P:cell wall organization"/>
    <property type="evidence" value="ECO:0007669"/>
    <property type="project" value="TreeGrafter"/>
</dbReference>
<evidence type="ECO:0000256" key="6">
    <source>
        <dbReference type="ARBA" id="ARBA00034000"/>
    </source>
</evidence>